<feature type="chain" id="PRO_5043696900" description="Phosphatidylinositol-glycan-specific phospholipase D" evidence="13">
    <location>
        <begin position="26"/>
        <end position="857"/>
    </location>
</feature>
<comment type="catalytic activity">
    <reaction evidence="11">
        <text>a 6-(alpha-D-glucosaminyl)-1-(1,2-diacyl-sn-glycero-3-phospho)-1D-myo-inositol + H2O = 6-(alpha-D-glucosaminyl)-1D-myo-inositol + a 1,2-diacyl-sn-glycero-3-phosphate + H(+)</text>
        <dbReference type="Rhea" id="RHEA:10832"/>
        <dbReference type="ChEBI" id="CHEBI:15377"/>
        <dbReference type="ChEBI" id="CHEBI:15378"/>
        <dbReference type="ChEBI" id="CHEBI:57997"/>
        <dbReference type="ChEBI" id="CHEBI:58608"/>
        <dbReference type="ChEBI" id="CHEBI:58700"/>
        <dbReference type="EC" id="3.1.4.50"/>
    </reaction>
</comment>
<dbReference type="EC" id="3.1.4.50" evidence="3"/>
<dbReference type="GO" id="GO:0031012">
    <property type="term" value="C:extracellular matrix"/>
    <property type="evidence" value="ECO:0007669"/>
    <property type="project" value="TreeGrafter"/>
</dbReference>
<evidence type="ECO:0000256" key="5">
    <source>
        <dbReference type="ARBA" id="ARBA00022525"/>
    </source>
</evidence>
<evidence type="ECO:0000313" key="15">
    <source>
        <dbReference type="EMBL" id="GFN98525.1"/>
    </source>
</evidence>
<dbReference type="PRINTS" id="PR00718">
    <property type="entry name" value="PHPHLIPASED"/>
</dbReference>
<dbReference type="AlphaFoldDB" id="A0AAV3ZH93"/>
<dbReference type="Proteomes" id="UP000735302">
    <property type="component" value="Unassembled WGS sequence"/>
</dbReference>
<dbReference type="GO" id="GO:0005615">
    <property type="term" value="C:extracellular space"/>
    <property type="evidence" value="ECO:0007669"/>
    <property type="project" value="TreeGrafter"/>
</dbReference>
<keyword evidence="8" id="KW-0378">Hydrolase</keyword>
<evidence type="ECO:0000256" key="8">
    <source>
        <dbReference type="ARBA" id="ARBA00022801"/>
    </source>
</evidence>
<feature type="repeat" description="FG-GAP" evidence="12">
    <location>
        <begin position="380"/>
        <end position="436"/>
    </location>
</feature>
<evidence type="ECO:0000256" key="11">
    <source>
        <dbReference type="ARBA" id="ARBA00093237"/>
    </source>
</evidence>
<gene>
    <name evidence="15" type="ORF">PoB_002503100</name>
</gene>
<comment type="similarity">
    <text evidence="2">Belongs to the GPLD1 family.</text>
</comment>
<reference evidence="15 16" key="1">
    <citation type="journal article" date="2021" name="Elife">
        <title>Chloroplast acquisition without the gene transfer in kleptoplastic sea slugs, Plakobranchus ocellatus.</title>
        <authorList>
            <person name="Maeda T."/>
            <person name="Takahashi S."/>
            <person name="Yoshida T."/>
            <person name="Shimamura S."/>
            <person name="Takaki Y."/>
            <person name="Nagai Y."/>
            <person name="Toyoda A."/>
            <person name="Suzuki Y."/>
            <person name="Arimoto A."/>
            <person name="Ishii H."/>
            <person name="Satoh N."/>
            <person name="Nishiyama T."/>
            <person name="Hasebe M."/>
            <person name="Maruyama T."/>
            <person name="Minagawa J."/>
            <person name="Obokata J."/>
            <person name="Shigenobu S."/>
        </authorList>
    </citation>
    <scope>NUCLEOTIDE SEQUENCE [LARGE SCALE GENOMIC DNA]</scope>
</reference>
<dbReference type="Pfam" id="PF01839">
    <property type="entry name" value="FG-GAP"/>
    <property type="match status" value="3"/>
</dbReference>
<dbReference type="Gene3D" id="2.130.10.130">
    <property type="entry name" value="Integrin alpha, N-terminal"/>
    <property type="match status" value="3"/>
</dbReference>
<accession>A0AAV3ZH93</accession>
<evidence type="ECO:0000256" key="6">
    <source>
        <dbReference type="ARBA" id="ARBA00022729"/>
    </source>
</evidence>
<sequence>MTKLCGNILFCFFLTSCLLFETATSCGPITHIEISYRALDNYKDFHEDTDYSQIASSHQDALEAGSVFPDVFYPPTCFFGQFSDVSEDTHWTPFLNASITYINTKYPKPWSQSTQKLISFLLGVVSHQVSDVLWHSLGINQGFLQTMSKMNFHDVYTDAHPVGDAGGDILNVHQLNLDYSSLLGDWYVPVEDLANIYEELYGNTHVNPFVISVCSRMVFLYKFAARLGAGAFFPEYAKQSPFLVDHLYNYFQGGIDDMSAWTRRIWRQYTQALQNDLEGCSLPYNSLFIRCNNTSPALKDGSKESKLKNGFYTQMDLGGLNLEDVIVEKAERGIFLKAGQKMKEMIMSQGKTHSLRFESEDLVRTKTSDTEDVSATTPVLPDKILTSKKAYAQLGSAFAVGDLNGDGYDDLAVGSAGVYPAGVVYLLYGSNEGINSSHQDIEEVAAVSISMPEDEHSSNSLFGAALATFDFDLDGQLDLAVGAPSYKSVDLLYQGRVFIFSVNISSPSQVYLRATVDCLERFCNLGYSLAADKSTEIGLIIGSPFAEVSGEEQIGIISFLAPNAQYAGSTNLKFTVQMFTGQESVSVDDLTIVNIKGTMSYSWTGYSVGSMEVNSVPHVIFGEPGLRKCANSSCDYSPDDKQTAGQVKRGQFIGGVFTQSGELDSTSQFAEMGTQTAHGITLTSFPDYVAVSSPSHTVSGKIIFEDYTFEQGGMIVLLKDFVISGFIKGNREYSRFGNLVQFADLNNDNRDELIVGAPLWTRFPALGVQEGRVYVYGGGEFPDITDVSGDCGDSFLISPCPSKRAYKVLSFGEDLARFGTQAAALKSSFKTSLFVTAAHSSRSGRLAGAIGIFDFMH</sequence>
<evidence type="ECO:0000259" key="14">
    <source>
        <dbReference type="Pfam" id="PF00882"/>
    </source>
</evidence>
<dbReference type="Pfam" id="PF00882">
    <property type="entry name" value="Zn_dep_PLPC"/>
    <property type="match status" value="1"/>
</dbReference>
<dbReference type="GO" id="GO:0004621">
    <property type="term" value="F:glycosylphosphatidylinositol phospholipase D activity"/>
    <property type="evidence" value="ECO:0007669"/>
    <property type="project" value="UniProtKB-EC"/>
</dbReference>
<evidence type="ECO:0000256" key="2">
    <source>
        <dbReference type="ARBA" id="ARBA00008652"/>
    </source>
</evidence>
<dbReference type="PANTHER" id="PTHR23221:SF7">
    <property type="entry name" value="PHOSPHATIDYLINOSITOL-GLYCAN-SPECIFIC PHOSPHOLIPASE D"/>
    <property type="match status" value="1"/>
</dbReference>
<evidence type="ECO:0000256" key="9">
    <source>
        <dbReference type="ARBA" id="ARBA00023180"/>
    </source>
</evidence>
<evidence type="ECO:0000256" key="4">
    <source>
        <dbReference type="ARBA" id="ARBA00015988"/>
    </source>
</evidence>
<feature type="domain" description="Phospholipase C/D" evidence="14">
    <location>
        <begin position="30"/>
        <end position="218"/>
    </location>
</feature>
<dbReference type="InterPro" id="IPR013517">
    <property type="entry name" value="FG-GAP"/>
</dbReference>
<evidence type="ECO:0000256" key="1">
    <source>
        <dbReference type="ARBA" id="ARBA00004613"/>
    </source>
</evidence>
<evidence type="ECO:0000256" key="7">
    <source>
        <dbReference type="ARBA" id="ARBA00022737"/>
    </source>
</evidence>
<dbReference type="EMBL" id="BLXT01002860">
    <property type="protein sequence ID" value="GFN98525.1"/>
    <property type="molecule type" value="Genomic_DNA"/>
</dbReference>
<comment type="caution">
    <text evidence="15">The sequence shown here is derived from an EMBL/GenBank/DDBJ whole genome shotgun (WGS) entry which is preliminary data.</text>
</comment>
<evidence type="ECO:0000256" key="3">
    <source>
        <dbReference type="ARBA" id="ARBA00012284"/>
    </source>
</evidence>
<feature type="repeat" description="FG-GAP" evidence="12">
    <location>
        <begin position="448"/>
        <end position="509"/>
    </location>
</feature>
<evidence type="ECO:0000313" key="16">
    <source>
        <dbReference type="Proteomes" id="UP000735302"/>
    </source>
</evidence>
<dbReference type="PROSITE" id="PS51257">
    <property type="entry name" value="PROKAR_LIPOPROTEIN"/>
    <property type="match status" value="1"/>
</dbReference>
<protein>
    <recommendedName>
        <fullName evidence="4">Phosphatidylinositol-glycan-specific phospholipase D</fullName>
        <ecNumber evidence="3">3.1.4.50</ecNumber>
    </recommendedName>
    <alternativeName>
        <fullName evidence="10">Glycosyl-phosphatidylinositol-specific phospholipase D</fullName>
    </alternativeName>
</protein>
<feature type="repeat" description="FG-GAP" evidence="12">
    <location>
        <begin position="722"/>
        <end position="785"/>
    </location>
</feature>
<evidence type="ECO:0000256" key="10">
    <source>
        <dbReference type="ARBA" id="ARBA00029753"/>
    </source>
</evidence>
<dbReference type="SMART" id="SM00191">
    <property type="entry name" value="Int_alpha"/>
    <property type="match status" value="3"/>
</dbReference>
<keyword evidence="16" id="KW-1185">Reference proteome</keyword>
<keyword evidence="6 13" id="KW-0732">Signal</keyword>
<dbReference type="PANTHER" id="PTHR23221">
    <property type="entry name" value="GLYCOSYLPHOSPHATIDYLINOSITOL PHOSPHOLIPASE D"/>
    <property type="match status" value="1"/>
</dbReference>
<dbReference type="SUPFAM" id="SSF69318">
    <property type="entry name" value="Integrin alpha N-terminal domain"/>
    <property type="match status" value="1"/>
</dbReference>
<keyword evidence="9" id="KW-0325">Glycoprotein</keyword>
<evidence type="ECO:0000256" key="12">
    <source>
        <dbReference type="PROSITE-ProRule" id="PRU00803"/>
    </source>
</evidence>
<dbReference type="InterPro" id="IPR013519">
    <property type="entry name" value="Int_alpha_beta-p"/>
</dbReference>
<feature type="signal peptide" evidence="13">
    <location>
        <begin position="1"/>
        <end position="25"/>
    </location>
</feature>
<dbReference type="PROSITE" id="PS51470">
    <property type="entry name" value="FG_GAP"/>
    <property type="match status" value="3"/>
</dbReference>
<dbReference type="InterPro" id="IPR001028">
    <property type="entry name" value="Gprt_PLipase_D"/>
</dbReference>
<dbReference type="InterPro" id="IPR029002">
    <property type="entry name" value="PLPC/GPLD1"/>
</dbReference>
<comment type="subcellular location">
    <subcellularLocation>
        <location evidence="1">Secreted</location>
    </subcellularLocation>
</comment>
<dbReference type="InterPro" id="IPR028994">
    <property type="entry name" value="Integrin_alpha_N"/>
</dbReference>
<keyword evidence="5" id="KW-0964">Secreted</keyword>
<evidence type="ECO:0000256" key="13">
    <source>
        <dbReference type="SAM" id="SignalP"/>
    </source>
</evidence>
<name>A0AAV3ZH93_9GAST</name>
<organism evidence="15 16">
    <name type="scientific">Plakobranchus ocellatus</name>
    <dbReference type="NCBI Taxonomy" id="259542"/>
    <lineage>
        <taxon>Eukaryota</taxon>
        <taxon>Metazoa</taxon>
        <taxon>Spiralia</taxon>
        <taxon>Lophotrochozoa</taxon>
        <taxon>Mollusca</taxon>
        <taxon>Gastropoda</taxon>
        <taxon>Heterobranchia</taxon>
        <taxon>Euthyneura</taxon>
        <taxon>Panpulmonata</taxon>
        <taxon>Sacoglossa</taxon>
        <taxon>Placobranchoidea</taxon>
        <taxon>Plakobranchidae</taxon>
        <taxon>Plakobranchus</taxon>
    </lineage>
</organism>
<proteinExistence type="inferred from homology"/>
<keyword evidence="7" id="KW-0677">Repeat</keyword>